<proteinExistence type="predicted"/>
<dbReference type="InterPro" id="IPR052957">
    <property type="entry name" value="Auxin_embryo_med"/>
</dbReference>
<accession>A0A8E2ENW8</accession>
<evidence type="ECO:0000256" key="1">
    <source>
        <dbReference type="SAM" id="MobiDB-lite"/>
    </source>
</evidence>
<dbReference type="SUPFAM" id="SSF55874">
    <property type="entry name" value="ATPase domain of HSP90 chaperone/DNA topoisomerase II/histidine kinase"/>
    <property type="match status" value="1"/>
</dbReference>
<dbReference type="InterPro" id="IPR036890">
    <property type="entry name" value="HATPase_C_sf"/>
</dbReference>
<name>A0A8E2ENW8_9PEZI</name>
<dbReference type="PANTHER" id="PTHR32387:SF0">
    <property type="entry name" value="PROTEIN NO VEIN"/>
    <property type="match status" value="1"/>
</dbReference>
<dbReference type="OrthoDB" id="1262810at2759"/>
<dbReference type="PANTHER" id="PTHR32387">
    <property type="entry name" value="WU:FJ29H11"/>
    <property type="match status" value="1"/>
</dbReference>
<dbReference type="Gene3D" id="3.30.565.10">
    <property type="entry name" value="Histidine kinase-like ATPase, C-terminal domain"/>
    <property type="match status" value="1"/>
</dbReference>
<dbReference type="Proteomes" id="UP000250140">
    <property type="component" value="Unassembled WGS sequence"/>
</dbReference>
<sequence length="1674" mass="191733">MSYIKESGARKRARKLVESIAKDHGYLSEDVLSRMPDDVRLQVEEAMLKKDEMIGSSVMTLAKNLYSSSARFVFELLQNADDNHYTKARAHGAVPFVSFRVYTRRIVLECNEDGFTRENLIAICNVGKSSKTGAQGYIGEKGIGFKSVFMAAWKAHIQSGDFSFSFRHQRGSSGIGMISPVWEDTDEELASPLTRITLFLHETGDYDVLTKQRETTLQQFRELQDTILLFMKNLRKIDITIYNENDQISFTTRYSIEHARNNRVSLGKKILQNGETQDHIKYYHITKHTAKRLPKSENRTYSEAEEATRAYAKAEVILAFPLTHDSIPIIEPQEAFAFLPVRHMGFTFLIQTDFVTQANRQGIVTSSARNARLLEEISDAFIEAVLQFCGHSTLQYQWMRYLPQENEYPWDPFWRNLIALIKFDLKKNNILRPRSHRNLSRIRNMRRLTIEMVDKNGDPLFDDVDPEEYLASEYRPRDLDRLKEYGLKYLHVGDMVARVRKDLNKSFSSRMKSPSTDEDWHSRAAELLSLPFANDWLKIQTKVMYLPLIPLTSGRWVSIMDQPVYYSNINGVLVPGDLNLCFVNTGAAENAEREQFFDYLGVQEPSAVHVRDLIMAKYECTGIPANISLATSRNHLTFLYLTAHLDERPSIFTNLRPWMFDHRHRFRNPTVHHFYMPNDQPYGAQELFRPRSARDEPYPAAPGFDVSFVNPEYINNSPEPPERQTQPWAEWLKNVLFIRDKLTLTDTGKLRRVLSRECLYVAQYRPEKFLGFLSAYWEVDGDWITIGSELRSELLKIKVLCKGNYMYPLGETYLPTTELQRRSLRFLEGDEFFPWLKLEAALSHDVRPLEWETLTEALGIGYPKSDLDFHLVILKFILDANASAGTLSRVNRVYELYENIQTRYHESDDRSSCRQMIRGRGAAWALPCQCLWKAIPEMKTKYPLKTLYKSYFNQGNGDWAYLTKFFTTTLSIPDVSAENFLEELKELKSSLCTDFDLINRLYESIDGMRLKMTSDTIGSFKKSFEDEALIYVVTNGVGHWFKVSQCLWSTATQIRGMTALNDHYGALKDLFVDFLGVRTLNLQMVFDKLKEQGAGQSSVEEVKKTIWLLNSLLQSERRHPSPKPILESRVFPVRHPGGSVRLLASAAAFVIADRKHLHDLFSGEAKFLDFSTNDIPRLEPFFKWAGLESRYLSCSVREISTLCGDPDRPISHPDRDISRKAHGLLRIAVHFGSPRAQTNQQMFYEVLQSAQVRETDGICSELHLNQEGNDLKVEVNRSELHIRDNESELKVYVPRNERAQDLCFFDKLPKGLLEWVMTEPSTQICERLGDKALNVMQKVLLAQKKYISEIPDREGIVSLEIPDDCDLEQPLSVPDAATTPSTPTLINSNISPPVTPNEPDSDSDASDLETPASHIYSRPVNHASPSSSPGYADQTTDLQYCSFLDKVIAAARRATFPSRGPFNMSELSASLTVDALGYDNVEESFRLRSVSQLERDKKIGAAGELFVFEVLSHLEPGLPSFSRHNWQSTIRKYVTVHHEYYDMVPWNGREKADITYNDRDGVLTSLPIDKGYLRPDICPGIRPKYFIEVKSTTGPCDTPFFMSKYQYQRMQNMSNGESGFSNPDCVYVIFRVFNLGQGGVGLRVYVDPDVMRMKGELSFTAETWSVVPVLSPGN</sequence>
<evidence type="ECO:0000313" key="3">
    <source>
        <dbReference type="Proteomes" id="UP000250140"/>
    </source>
</evidence>
<organism evidence="2 3">
    <name type="scientific">Glonium stellatum</name>
    <dbReference type="NCBI Taxonomy" id="574774"/>
    <lineage>
        <taxon>Eukaryota</taxon>
        <taxon>Fungi</taxon>
        <taxon>Dikarya</taxon>
        <taxon>Ascomycota</taxon>
        <taxon>Pezizomycotina</taxon>
        <taxon>Dothideomycetes</taxon>
        <taxon>Pleosporomycetidae</taxon>
        <taxon>Gloniales</taxon>
        <taxon>Gloniaceae</taxon>
        <taxon>Glonium</taxon>
    </lineage>
</organism>
<evidence type="ECO:0000313" key="2">
    <source>
        <dbReference type="EMBL" id="OCL02139.1"/>
    </source>
</evidence>
<feature type="region of interest" description="Disordered" evidence="1">
    <location>
        <begin position="1368"/>
        <end position="1409"/>
    </location>
</feature>
<dbReference type="EMBL" id="KV750997">
    <property type="protein sequence ID" value="OCL02139.1"/>
    <property type="molecule type" value="Genomic_DNA"/>
</dbReference>
<evidence type="ECO:0008006" key="4">
    <source>
        <dbReference type="Google" id="ProtNLM"/>
    </source>
</evidence>
<protein>
    <recommendedName>
        <fullName evidence="4">Protein NO VEIN C-terminal domain-containing protein</fullName>
    </recommendedName>
</protein>
<feature type="compositionally biased region" description="Polar residues" evidence="1">
    <location>
        <begin position="1378"/>
        <end position="1392"/>
    </location>
</feature>
<reference evidence="2 3" key="1">
    <citation type="journal article" date="2016" name="Nat. Commun.">
        <title>Ectomycorrhizal ecology is imprinted in the genome of the dominant symbiotic fungus Cenococcum geophilum.</title>
        <authorList>
            <consortium name="DOE Joint Genome Institute"/>
            <person name="Peter M."/>
            <person name="Kohler A."/>
            <person name="Ohm R.A."/>
            <person name="Kuo A."/>
            <person name="Krutzmann J."/>
            <person name="Morin E."/>
            <person name="Arend M."/>
            <person name="Barry K.W."/>
            <person name="Binder M."/>
            <person name="Choi C."/>
            <person name="Clum A."/>
            <person name="Copeland A."/>
            <person name="Grisel N."/>
            <person name="Haridas S."/>
            <person name="Kipfer T."/>
            <person name="LaButti K."/>
            <person name="Lindquist E."/>
            <person name="Lipzen A."/>
            <person name="Maire R."/>
            <person name="Meier B."/>
            <person name="Mihaltcheva S."/>
            <person name="Molinier V."/>
            <person name="Murat C."/>
            <person name="Poggeler S."/>
            <person name="Quandt C.A."/>
            <person name="Sperisen C."/>
            <person name="Tritt A."/>
            <person name="Tisserant E."/>
            <person name="Crous P.W."/>
            <person name="Henrissat B."/>
            <person name="Nehls U."/>
            <person name="Egli S."/>
            <person name="Spatafora J.W."/>
            <person name="Grigoriev I.V."/>
            <person name="Martin F.M."/>
        </authorList>
    </citation>
    <scope>NUCLEOTIDE SEQUENCE [LARGE SCALE GENOMIC DNA]</scope>
    <source>
        <strain evidence="2 3">CBS 207.34</strain>
    </source>
</reference>
<gene>
    <name evidence="2" type="ORF">AOQ84DRAFT_424260</name>
</gene>
<keyword evidence="3" id="KW-1185">Reference proteome</keyword>
<dbReference type="NCBIfam" id="NF047352">
    <property type="entry name" value="P_loop_sacsin"/>
    <property type="match status" value="1"/>
</dbReference>